<dbReference type="Proteomes" id="UP000775500">
    <property type="component" value="Unassembled WGS sequence"/>
</dbReference>
<proteinExistence type="predicted"/>
<accession>A0ABS2FQM7</accession>
<protein>
    <submittedName>
        <fullName evidence="2">Uncharacterized protein</fullName>
    </submittedName>
</protein>
<feature type="transmembrane region" description="Helical" evidence="1">
    <location>
        <begin position="12"/>
        <end position="31"/>
    </location>
</feature>
<dbReference type="RefSeq" id="WP_204685912.1">
    <property type="nucleotide sequence ID" value="NZ_JACJLU010000006.1"/>
</dbReference>
<keyword evidence="1" id="KW-1133">Transmembrane helix</keyword>
<organism evidence="2 3">
    <name type="scientific">Faecalicoccus acidiformans</name>
    <dbReference type="NCBI Taxonomy" id="915173"/>
    <lineage>
        <taxon>Bacteria</taxon>
        <taxon>Bacillati</taxon>
        <taxon>Bacillota</taxon>
        <taxon>Erysipelotrichia</taxon>
        <taxon>Erysipelotrichales</taxon>
        <taxon>Erysipelotrichaceae</taxon>
        <taxon>Faecalicoccus</taxon>
    </lineage>
</organism>
<reference evidence="2 3" key="1">
    <citation type="journal article" date="2021" name="Sci. Rep.">
        <title>The distribution of antibiotic resistance genes in chicken gut microbiota commensals.</title>
        <authorList>
            <person name="Juricova H."/>
            <person name="Matiasovicova J."/>
            <person name="Kubasova T."/>
            <person name="Cejkova D."/>
            <person name="Rychlik I."/>
        </authorList>
    </citation>
    <scope>NUCLEOTIDE SEQUENCE [LARGE SCALE GENOMIC DNA]</scope>
    <source>
        <strain evidence="2 3">An423</strain>
    </source>
</reference>
<evidence type="ECO:0000256" key="1">
    <source>
        <dbReference type="SAM" id="Phobius"/>
    </source>
</evidence>
<comment type="caution">
    <text evidence="2">The sequence shown here is derived from an EMBL/GenBank/DDBJ whole genome shotgun (WGS) entry which is preliminary data.</text>
</comment>
<keyword evidence="1" id="KW-0472">Membrane</keyword>
<keyword evidence="1" id="KW-0812">Transmembrane</keyword>
<gene>
    <name evidence="2" type="ORF">H5982_06155</name>
</gene>
<evidence type="ECO:0000313" key="3">
    <source>
        <dbReference type="Proteomes" id="UP000775500"/>
    </source>
</evidence>
<dbReference type="EMBL" id="JACJLU010000006">
    <property type="protein sequence ID" value="MBM6831689.1"/>
    <property type="molecule type" value="Genomic_DNA"/>
</dbReference>
<sequence length="57" mass="6774">MNYTEANKQIVVMSILLILLLALIFVAIFFWQRWLNRKMTSLGLAAHDRLKKRKNKN</sequence>
<evidence type="ECO:0000313" key="2">
    <source>
        <dbReference type="EMBL" id="MBM6831689.1"/>
    </source>
</evidence>
<name>A0ABS2FQM7_9FIRM</name>
<keyword evidence="3" id="KW-1185">Reference proteome</keyword>